<dbReference type="Proteomes" id="UP000700059">
    <property type="component" value="Unassembled WGS sequence"/>
</dbReference>
<protein>
    <submittedName>
        <fullName evidence="1">Uncharacterized protein</fullName>
    </submittedName>
</protein>
<gene>
    <name evidence="1" type="ORF">K4G57_07320</name>
</gene>
<organism evidence="1 2">
    <name type="scientific">Helicobacter turcicus</name>
    <dbReference type="NCBI Taxonomy" id="2867412"/>
    <lineage>
        <taxon>Bacteria</taxon>
        <taxon>Pseudomonadati</taxon>
        <taxon>Campylobacterota</taxon>
        <taxon>Epsilonproteobacteria</taxon>
        <taxon>Campylobacterales</taxon>
        <taxon>Helicobacteraceae</taxon>
        <taxon>Helicobacter</taxon>
    </lineage>
</organism>
<accession>A0ABS7JPI1</accession>
<keyword evidence="2" id="KW-1185">Reference proteome</keyword>
<sequence length="109" mass="12686">MIKILQKHELDALEEALRVSIEKAYQCPISKCERVCLCSCLLANYFSNKLSKALSNNKICETFWNLIQVEFDFKHDDNILAVILKEQNINRGVLEKIKTIYCFNKKSNN</sequence>
<comment type="caution">
    <text evidence="1">The sequence shown here is derived from an EMBL/GenBank/DDBJ whole genome shotgun (WGS) entry which is preliminary data.</text>
</comment>
<reference evidence="1 2" key="1">
    <citation type="submission" date="2021-08" db="EMBL/GenBank/DDBJ databases">
        <title>Helicobacter spp. isolated from feces of Anatolian Ground Squirrel (Spermophilus xanthoprymnus) in Turkey.</title>
        <authorList>
            <person name="Aydin F."/>
            <person name="Abay S."/>
            <person name="Kayman T."/>
            <person name="Karakaya E."/>
            <person name="Saticioglu I.B."/>
        </authorList>
    </citation>
    <scope>NUCLEOTIDE SEQUENCE [LARGE SCALE GENOMIC DNA]</scope>
    <source>
        <strain evidence="1 2">Faydin-H70</strain>
    </source>
</reference>
<proteinExistence type="predicted"/>
<evidence type="ECO:0000313" key="2">
    <source>
        <dbReference type="Proteomes" id="UP000700059"/>
    </source>
</evidence>
<name>A0ABS7JPI1_9HELI</name>
<evidence type="ECO:0000313" key="1">
    <source>
        <dbReference type="EMBL" id="MBX7491267.1"/>
    </source>
</evidence>
<dbReference type="EMBL" id="JAIGYQ010000010">
    <property type="protein sequence ID" value="MBX7491267.1"/>
    <property type="molecule type" value="Genomic_DNA"/>
</dbReference>
<dbReference type="RefSeq" id="WP_221532495.1">
    <property type="nucleotide sequence ID" value="NZ_JAIGYP010000010.1"/>
</dbReference>